<keyword evidence="3" id="KW-1185">Reference proteome</keyword>
<comment type="caution">
    <text evidence="2">The sequence shown here is derived from an EMBL/GenBank/DDBJ whole genome shotgun (WGS) entry which is preliminary data.</text>
</comment>
<feature type="compositionally biased region" description="Basic and acidic residues" evidence="1">
    <location>
        <begin position="45"/>
        <end position="74"/>
    </location>
</feature>
<sequence length="150" mass="16540">MHESKSFNKHPANKTLYHALMESLIADENAIDQGVAALLKHKKRPHDDDDRDQDPPARPDQGLKKRKTSKDANLSKKPKSTGSSKDTTPSQPKSNGKSAQAEETVFEAEDIDMPLNQGDDLGITDEQPNVEVALWKLEGGLNGLPLFKLM</sequence>
<gene>
    <name evidence="2" type="ORF">Tco_1070886</name>
</gene>
<reference evidence="2" key="2">
    <citation type="submission" date="2022-01" db="EMBL/GenBank/DDBJ databases">
        <authorList>
            <person name="Yamashiro T."/>
            <person name="Shiraishi A."/>
            <person name="Satake H."/>
            <person name="Nakayama K."/>
        </authorList>
    </citation>
    <scope>NUCLEOTIDE SEQUENCE</scope>
</reference>
<dbReference type="Proteomes" id="UP001151760">
    <property type="component" value="Unassembled WGS sequence"/>
</dbReference>
<organism evidence="2 3">
    <name type="scientific">Tanacetum coccineum</name>
    <dbReference type="NCBI Taxonomy" id="301880"/>
    <lineage>
        <taxon>Eukaryota</taxon>
        <taxon>Viridiplantae</taxon>
        <taxon>Streptophyta</taxon>
        <taxon>Embryophyta</taxon>
        <taxon>Tracheophyta</taxon>
        <taxon>Spermatophyta</taxon>
        <taxon>Magnoliopsida</taxon>
        <taxon>eudicotyledons</taxon>
        <taxon>Gunneridae</taxon>
        <taxon>Pentapetalae</taxon>
        <taxon>asterids</taxon>
        <taxon>campanulids</taxon>
        <taxon>Asterales</taxon>
        <taxon>Asteraceae</taxon>
        <taxon>Asteroideae</taxon>
        <taxon>Anthemideae</taxon>
        <taxon>Anthemidinae</taxon>
        <taxon>Tanacetum</taxon>
    </lineage>
</organism>
<name>A0ABQ5HMZ3_9ASTR</name>
<feature type="region of interest" description="Disordered" evidence="1">
    <location>
        <begin position="36"/>
        <end position="124"/>
    </location>
</feature>
<evidence type="ECO:0000313" key="2">
    <source>
        <dbReference type="EMBL" id="GJT89169.1"/>
    </source>
</evidence>
<proteinExistence type="predicted"/>
<dbReference type="EMBL" id="BQNB010019797">
    <property type="protein sequence ID" value="GJT89169.1"/>
    <property type="molecule type" value="Genomic_DNA"/>
</dbReference>
<protein>
    <submittedName>
        <fullName evidence="2">Uncharacterized protein</fullName>
    </submittedName>
</protein>
<reference evidence="2" key="1">
    <citation type="journal article" date="2022" name="Int. J. Mol. Sci.">
        <title>Draft Genome of Tanacetum Coccineum: Genomic Comparison of Closely Related Tanacetum-Family Plants.</title>
        <authorList>
            <person name="Yamashiro T."/>
            <person name="Shiraishi A."/>
            <person name="Nakayama K."/>
            <person name="Satake H."/>
        </authorList>
    </citation>
    <scope>NUCLEOTIDE SEQUENCE</scope>
</reference>
<accession>A0ABQ5HMZ3</accession>
<evidence type="ECO:0000313" key="3">
    <source>
        <dbReference type="Proteomes" id="UP001151760"/>
    </source>
</evidence>
<feature type="compositionally biased region" description="Polar residues" evidence="1">
    <location>
        <begin position="80"/>
        <end position="98"/>
    </location>
</feature>
<evidence type="ECO:0000256" key="1">
    <source>
        <dbReference type="SAM" id="MobiDB-lite"/>
    </source>
</evidence>